<dbReference type="PROSITE" id="PS50293">
    <property type="entry name" value="TPR_REGION"/>
    <property type="match status" value="1"/>
</dbReference>
<proteinExistence type="predicted"/>
<dbReference type="PROSITE" id="PS50005">
    <property type="entry name" value="TPR"/>
    <property type="match status" value="1"/>
</dbReference>
<dbReference type="AlphaFoldDB" id="X1PHD2"/>
<organism evidence="1">
    <name type="scientific">marine sediment metagenome</name>
    <dbReference type="NCBI Taxonomy" id="412755"/>
    <lineage>
        <taxon>unclassified sequences</taxon>
        <taxon>metagenomes</taxon>
        <taxon>ecological metagenomes</taxon>
    </lineage>
</organism>
<reference evidence="1" key="1">
    <citation type="journal article" date="2014" name="Front. Microbiol.">
        <title>High frequency of phylogenetically diverse reductive dehalogenase-homologous genes in deep subseafloor sedimentary metagenomes.</title>
        <authorList>
            <person name="Kawai M."/>
            <person name="Futagami T."/>
            <person name="Toyoda A."/>
            <person name="Takaki Y."/>
            <person name="Nishi S."/>
            <person name="Hori S."/>
            <person name="Arai W."/>
            <person name="Tsubouchi T."/>
            <person name="Morono Y."/>
            <person name="Uchiyama I."/>
            <person name="Ito T."/>
            <person name="Fujiyama A."/>
            <person name="Inagaki F."/>
            <person name="Takami H."/>
        </authorList>
    </citation>
    <scope>NUCLEOTIDE SEQUENCE</scope>
    <source>
        <strain evidence="1">Expedition CK06-06</strain>
    </source>
</reference>
<comment type="caution">
    <text evidence="1">The sequence shown here is derived from an EMBL/GenBank/DDBJ whole genome shotgun (WGS) entry which is preliminary data.</text>
</comment>
<dbReference type="InterPro" id="IPR011990">
    <property type="entry name" value="TPR-like_helical_dom_sf"/>
</dbReference>
<dbReference type="EMBL" id="BARV01027845">
    <property type="protein sequence ID" value="GAI41901.1"/>
    <property type="molecule type" value="Genomic_DNA"/>
</dbReference>
<name>X1PHD2_9ZZZZ</name>
<protein>
    <submittedName>
        <fullName evidence="1">Uncharacterized protein</fullName>
    </submittedName>
</protein>
<dbReference type="SMART" id="SM00028">
    <property type="entry name" value="TPR"/>
    <property type="match status" value="2"/>
</dbReference>
<gene>
    <name evidence="1" type="ORF">S06H3_44722</name>
</gene>
<evidence type="ECO:0000313" key="1">
    <source>
        <dbReference type="EMBL" id="GAI41901.1"/>
    </source>
</evidence>
<dbReference type="Pfam" id="PF13432">
    <property type="entry name" value="TPR_16"/>
    <property type="match status" value="1"/>
</dbReference>
<feature type="non-terminal residue" evidence="1">
    <location>
        <position position="250"/>
    </location>
</feature>
<sequence length="250" mass="28049">MPYEKEELVRLIRQSSKQAIALAMEGRWREAVAANKAIIENYPNDVDAYNRLGRAYMELGEHSLARGAYSRAKELDPYNAIAEKNLRRLSHLRETGAVSGGGFHRVEPQVFIEETGKAGVVKPYRLASKEVLAEVDAGDKVNLKIADSNLIVENSRQEYLGQVEPKHSQRLIKLMKGGNRYSATVISSSEDNLAVIIREVYQHPSQAGQLSFPSRGFDSLRPYVSDRILRRQLDYEEEAVEEPGYTIVGG</sequence>
<dbReference type="SUPFAM" id="SSF48452">
    <property type="entry name" value="TPR-like"/>
    <property type="match status" value="1"/>
</dbReference>
<dbReference type="Gene3D" id="1.25.40.10">
    <property type="entry name" value="Tetratricopeptide repeat domain"/>
    <property type="match status" value="1"/>
</dbReference>
<dbReference type="InterPro" id="IPR019734">
    <property type="entry name" value="TPR_rpt"/>
</dbReference>
<accession>X1PHD2</accession>